<keyword evidence="1" id="KW-1133">Transmembrane helix</keyword>
<dbReference type="RefSeq" id="WP_344654864.1">
    <property type="nucleotide sequence ID" value="NZ_BAAAQM010000001.1"/>
</dbReference>
<organism evidence="2 3">
    <name type="scientific">Catenulispora subtropica</name>
    <dbReference type="NCBI Taxonomy" id="450798"/>
    <lineage>
        <taxon>Bacteria</taxon>
        <taxon>Bacillati</taxon>
        <taxon>Actinomycetota</taxon>
        <taxon>Actinomycetes</taxon>
        <taxon>Catenulisporales</taxon>
        <taxon>Catenulisporaceae</taxon>
        <taxon>Catenulispora</taxon>
    </lineage>
</organism>
<feature type="transmembrane region" description="Helical" evidence="1">
    <location>
        <begin position="268"/>
        <end position="287"/>
    </location>
</feature>
<proteinExistence type="predicted"/>
<dbReference type="EMBL" id="BAAAQM010000001">
    <property type="protein sequence ID" value="GAA1949820.1"/>
    <property type="molecule type" value="Genomic_DNA"/>
</dbReference>
<protein>
    <submittedName>
        <fullName evidence="2">Uncharacterized protein</fullName>
    </submittedName>
</protein>
<accession>A0ABN2QDY8</accession>
<gene>
    <name evidence="2" type="ORF">GCM10009838_01120</name>
</gene>
<keyword evidence="1" id="KW-0472">Membrane</keyword>
<evidence type="ECO:0000313" key="3">
    <source>
        <dbReference type="Proteomes" id="UP001499854"/>
    </source>
</evidence>
<evidence type="ECO:0000313" key="2">
    <source>
        <dbReference type="EMBL" id="GAA1949820.1"/>
    </source>
</evidence>
<evidence type="ECO:0000256" key="1">
    <source>
        <dbReference type="SAM" id="Phobius"/>
    </source>
</evidence>
<dbReference type="Proteomes" id="UP001499854">
    <property type="component" value="Unassembled WGS sequence"/>
</dbReference>
<keyword evidence="1" id="KW-0812">Transmembrane</keyword>
<reference evidence="2 3" key="1">
    <citation type="journal article" date="2019" name="Int. J. Syst. Evol. Microbiol.">
        <title>The Global Catalogue of Microorganisms (GCM) 10K type strain sequencing project: providing services to taxonomists for standard genome sequencing and annotation.</title>
        <authorList>
            <consortium name="The Broad Institute Genomics Platform"/>
            <consortium name="The Broad Institute Genome Sequencing Center for Infectious Disease"/>
            <person name="Wu L."/>
            <person name="Ma J."/>
        </authorList>
    </citation>
    <scope>NUCLEOTIDE SEQUENCE [LARGE SCALE GENOMIC DNA]</scope>
    <source>
        <strain evidence="2 3">JCM 16013</strain>
    </source>
</reference>
<sequence>MTARWARLPHPEPAPEHTRPYDLVKEFVIALLVVALLTVGLAAMFGAPDDKPVTLQSWAKADSGDFLSAALAELDGSSATASYGPPYNTAATGQKIGPIGLAKFFGVHHAIDTANDFVLTPLSNAPQTPDVTAALAQYKNASADQQAAMRKQYSDALAAVNGDPTQIPPGTAGPVQVLLNRLLSQAQAGSLDGQLLAAGEFYQSDYTKPLLFLNDGTYLAGLADAKHLSGDQWGMMNETGNYPGQPWLWLYTFWYQISPFNHTTNADALIWGLMALLTLGFILVPFIPGVRSIPRYVPVYRLIWRDYYRRERRQ</sequence>
<feature type="transmembrane region" description="Helical" evidence="1">
    <location>
        <begin position="27"/>
        <end position="47"/>
    </location>
</feature>
<comment type="caution">
    <text evidence="2">The sequence shown here is derived from an EMBL/GenBank/DDBJ whole genome shotgun (WGS) entry which is preliminary data.</text>
</comment>
<keyword evidence="3" id="KW-1185">Reference proteome</keyword>
<name>A0ABN2QDY8_9ACTN</name>